<gene>
    <name evidence="1" type="primary">tagF</name>
    <name evidence="1" type="ORF">F5I99_03935</name>
</gene>
<dbReference type="KEGG" id="nik:F5I99_03935"/>
<dbReference type="InterPro" id="IPR017748">
    <property type="entry name" value="TagF"/>
</dbReference>
<reference evidence="1 2" key="1">
    <citation type="submission" date="2019-09" db="EMBL/GenBank/DDBJ databases">
        <title>Nitrincola iocasae sp. nov., a bacterium isolated from the sediment collected at a cold seep field in South China Sea.</title>
        <authorList>
            <person name="Zhang H."/>
            <person name="Wang H."/>
            <person name="Li C."/>
        </authorList>
    </citation>
    <scope>NUCLEOTIDE SEQUENCE [LARGE SCALE GENOMIC DNA]</scope>
    <source>
        <strain evidence="1 2">KXZD1103</strain>
    </source>
</reference>
<dbReference type="Gene3D" id="3.40.1730.10">
    <property type="entry name" value="pa0076 domain"/>
    <property type="match status" value="1"/>
</dbReference>
<evidence type="ECO:0000313" key="1">
    <source>
        <dbReference type="EMBL" id="QEW05704.1"/>
    </source>
</evidence>
<sequence length="210" mass="23399">MSINIAIYGKLPAHSDYVLLNFPAGVETALHQWSVQVLSATERVLGREQWLQAFLNANPCGCILQTKCPDLASFYGVMVPSVDRVGRYFPLFSGLFIEGQVDPTRLDQPLLDLALQAILDEQVKALHGRKQVDLLYAALLARPGVTDLATALEPLASLPVSKFDKPSNMDAILHSWWWEIDRPDQLCETAGMPPVDYYQSILTRGPVRHE</sequence>
<protein>
    <submittedName>
        <fullName evidence="1">Type VI secretion system-associated protein TagF</fullName>
    </submittedName>
</protein>
<accession>A0A5J6LAN8</accession>
<organism evidence="1 2">
    <name type="scientific">Nitrincola iocasae</name>
    <dbReference type="NCBI Taxonomy" id="2614693"/>
    <lineage>
        <taxon>Bacteria</taxon>
        <taxon>Pseudomonadati</taxon>
        <taxon>Pseudomonadota</taxon>
        <taxon>Gammaproteobacteria</taxon>
        <taxon>Oceanospirillales</taxon>
        <taxon>Oceanospirillaceae</taxon>
        <taxon>Nitrincola</taxon>
    </lineage>
</organism>
<evidence type="ECO:0000313" key="2">
    <source>
        <dbReference type="Proteomes" id="UP000325606"/>
    </source>
</evidence>
<dbReference type="NCBIfam" id="TIGR03373">
    <property type="entry name" value="VI_minor_4"/>
    <property type="match status" value="1"/>
</dbReference>
<dbReference type="Pfam" id="PF09867">
    <property type="entry name" value="TagF_N"/>
    <property type="match status" value="1"/>
</dbReference>
<name>A0A5J6LAN8_9GAMM</name>
<proteinExistence type="predicted"/>
<keyword evidence="2" id="KW-1185">Reference proteome</keyword>
<dbReference type="Proteomes" id="UP000325606">
    <property type="component" value="Chromosome"/>
</dbReference>
<dbReference type="RefSeq" id="WP_151053748.1">
    <property type="nucleotide sequence ID" value="NZ_CP044222.1"/>
</dbReference>
<dbReference type="AlphaFoldDB" id="A0A5J6LAN8"/>
<dbReference type="EMBL" id="CP044222">
    <property type="protein sequence ID" value="QEW05704.1"/>
    <property type="molecule type" value="Genomic_DNA"/>
</dbReference>
<dbReference type="InterPro" id="IPR038225">
    <property type="entry name" value="TagF_sf"/>
</dbReference>